<protein>
    <submittedName>
        <fullName evidence="1">Uncharacterized protein</fullName>
    </submittedName>
</protein>
<evidence type="ECO:0000313" key="1">
    <source>
        <dbReference type="EMBL" id="MBK1842431.1"/>
    </source>
</evidence>
<accession>A0ABS1FG66</accession>
<keyword evidence="2" id="KW-1185">Reference proteome</keyword>
<reference evidence="2" key="1">
    <citation type="submission" date="2021-01" db="EMBL/GenBank/DDBJ databases">
        <title>Genome public.</title>
        <authorList>
            <person name="Liu C."/>
            <person name="Sun Q."/>
        </authorList>
    </citation>
    <scope>NUCLEOTIDE SEQUENCE [LARGE SCALE GENOMIC DNA]</scope>
    <source>
        <strain evidence="2">YIM B02556</strain>
    </source>
</reference>
<organism evidence="1 2">
    <name type="scientific">Azospirillum endophyticum</name>
    <dbReference type="NCBI Taxonomy" id="2800326"/>
    <lineage>
        <taxon>Bacteria</taxon>
        <taxon>Pseudomonadati</taxon>
        <taxon>Pseudomonadota</taxon>
        <taxon>Alphaproteobacteria</taxon>
        <taxon>Rhodospirillales</taxon>
        <taxon>Azospirillaceae</taxon>
        <taxon>Azospirillum</taxon>
    </lineage>
</organism>
<sequence length="48" mass="4882">MNTAIRTSAASHRATQTIARRFGLRVATACVVAELAGIGAQASESAHG</sequence>
<evidence type="ECO:0000313" key="2">
    <source>
        <dbReference type="Proteomes" id="UP000652760"/>
    </source>
</evidence>
<gene>
    <name evidence="1" type="ORF">JHL17_34055</name>
</gene>
<proteinExistence type="predicted"/>
<dbReference type="EMBL" id="JAENHM010000087">
    <property type="protein sequence ID" value="MBK1842431.1"/>
    <property type="molecule type" value="Genomic_DNA"/>
</dbReference>
<comment type="caution">
    <text evidence="1">The sequence shown here is derived from an EMBL/GenBank/DDBJ whole genome shotgun (WGS) entry which is preliminary data.</text>
</comment>
<name>A0ABS1FG66_9PROT</name>
<dbReference type="RefSeq" id="WP_200199095.1">
    <property type="nucleotide sequence ID" value="NZ_JAENHM010000087.1"/>
</dbReference>
<dbReference type="Proteomes" id="UP000652760">
    <property type="component" value="Unassembled WGS sequence"/>
</dbReference>